<organism evidence="1 2">
    <name type="scientific">Nostoc minutum NIES-26</name>
    <dbReference type="NCBI Taxonomy" id="1844469"/>
    <lineage>
        <taxon>Bacteria</taxon>
        <taxon>Bacillati</taxon>
        <taxon>Cyanobacteriota</taxon>
        <taxon>Cyanophyceae</taxon>
        <taxon>Nostocales</taxon>
        <taxon>Nostocaceae</taxon>
        <taxon>Nostoc</taxon>
    </lineage>
</organism>
<gene>
    <name evidence="1" type="ORF">A6770_16530</name>
</gene>
<protein>
    <submittedName>
        <fullName evidence="1">Uncharacterized protein</fullName>
    </submittedName>
</protein>
<evidence type="ECO:0000313" key="1">
    <source>
        <dbReference type="EMBL" id="RCJ35435.1"/>
    </source>
</evidence>
<comment type="caution">
    <text evidence="1">The sequence shown here is derived from an EMBL/GenBank/DDBJ whole genome shotgun (WGS) entry which is preliminary data.</text>
</comment>
<dbReference type="EMBL" id="LXQD01000153">
    <property type="protein sequence ID" value="RCJ35435.1"/>
    <property type="molecule type" value="Genomic_DNA"/>
</dbReference>
<reference evidence="1" key="1">
    <citation type="submission" date="2016-04" db="EMBL/GenBank/DDBJ databases">
        <authorList>
            <person name="Tabuchi Yagui T.R."/>
        </authorList>
    </citation>
    <scope>NUCLEOTIDE SEQUENCE [LARGE SCALE GENOMIC DNA]</scope>
    <source>
        <strain evidence="1">NIES-26</strain>
    </source>
</reference>
<accession>A0A367RG69</accession>
<dbReference type="AlphaFoldDB" id="A0A367RG69"/>
<sequence>MSNIQVNLEKAQKIGSQLLETTVPETNKNLVILAEKLTEFEVPLKVLLQALAIAAYDSAAAFRYADNYLNNLKID</sequence>
<keyword evidence="2" id="KW-1185">Reference proteome</keyword>
<dbReference type="Proteomes" id="UP000252107">
    <property type="component" value="Unassembled WGS sequence"/>
</dbReference>
<proteinExistence type="predicted"/>
<evidence type="ECO:0000313" key="2">
    <source>
        <dbReference type="Proteomes" id="UP000252107"/>
    </source>
</evidence>
<name>A0A367RG69_9NOSO</name>